<evidence type="ECO:0000313" key="3">
    <source>
        <dbReference type="EnsemblMetazoa" id="HelroP160632"/>
    </source>
</evidence>
<proteinExistence type="predicted"/>
<accession>T1EQI9</accession>
<reference evidence="2 4" key="2">
    <citation type="journal article" date="2013" name="Nature">
        <title>Insights into bilaterian evolution from three spiralian genomes.</title>
        <authorList>
            <person name="Simakov O."/>
            <person name="Marletaz F."/>
            <person name="Cho S.J."/>
            <person name="Edsinger-Gonzales E."/>
            <person name="Havlak P."/>
            <person name="Hellsten U."/>
            <person name="Kuo D.H."/>
            <person name="Larsson T."/>
            <person name="Lv J."/>
            <person name="Arendt D."/>
            <person name="Savage R."/>
            <person name="Osoegawa K."/>
            <person name="de Jong P."/>
            <person name="Grimwood J."/>
            <person name="Chapman J.A."/>
            <person name="Shapiro H."/>
            <person name="Aerts A."/>
            <person name="Otillar R.P."/>
            <person name="Terry A.Y."/>
            <person name="Boore J.L."/>
            <person name="Grigoriev I.V."/>
            <person name="Lindberg D.R."/>
            <person name="Seaver E.C."/>
            <person name="Weisblat D.A."/>
            <person name="Putnam N.H."/>
            <person name="Rokhsar D.S."/>
        </authorList>
    </citation>
    <scope>NUCLEOTIDE SEQUENCE</scope>
</reference>
<gene>
    <name evidence="3" type="primary">20198839</name>
    <name evidence="2" type="ORF">HELRODRAFT_160632</name>
</gene>
<dbReference type="EMBL" id="AMQM01000638">
    <property type="status" value="NOT_ANNOTATED_CDS"/>
    <property type="molecule type" value="Genomic_DNA"/>
</dbReference>
<sequence length="172" mass="19987">MHIGMLYGYIMWYECTLGLWGTNVQMRLIHFNEKETNAESDSENSSDSWTDQLTIPNDGNLYNFGVEKFCTFLQCLVVAEVVIEKCRKQRINGRKFSKLTDSEIDSLGLRQPLIQYFKKRSFSKSSRKDRSKQNGYSKDNKNNTTNVPLNASNNKISSQKNDEMTRLYKINL</sequence>
<reference evidence="4" key="1">
    <citation type="submission" date="2012-12" db="EMBL/GenBank/DDBJ databases">
        <authorList>
            <person name="Hellsten U."/>
            <person name="Grimwood J."/>
            <person name="Chapman J.A."/>
            <person name="Shapiro H."/>
            <person name="Aerts A."/>
            <person name="Otillar R.P."/>
            <person name="Terry A.Y."/>
            <person name="Boore J.L."/>
            <person name="Simakov O."/>
            <person name="Marletaz F."/>
            <person name="Cho S.-J."/>
            <person name="Edsinger-Gonzales E."/>
            <person name="Havlak P."/>
            <person name="Kuo D.-H."/>
            <person name="Larsson T."/>
            <person name="Lv J."/>
            <person name="Arendt D."/>
            <person name="Savage R."/>
            <person name="Osoegawa K."/>
            <person name="de Jong P."/>
            <person name="Lindberg D.R."/>
            <person name="Seaver E.C."/>
            <person name="Weisblat D.A."/>
            <person name="Putnam N.H."/>
            <person name="Grigoriev I.V."/>
            <person name="Rokhsar D.S."/>
        </authorList>
    </citation>
    <scope>NUCLEOTIDE SEQUENCE</scope>
</reference>
<evidence type="ECO:0000313" key="2">
    <source>
        <dbReference type="EMBL" id="ESO06460.1"/>
    </source>
</evidence>
<evidence type="ECO:0000256" key="1">
    <source>
        <dbReference type="SAM" id="MobiDB-lite"/>
    </source>
</evidence>
<keyword evidence="4" id="KW-1185">Reference proteome</keyword>
<dbReference type="KEGG" id="hro:HELRODRAFT_160632"/>
<dbReference type="Proteomes" id="UP000015101">
    <property type="component" value="Unassembled WGS sequence"/>
</dbReference>
<dbReference type="CTD" id="20198839"/>
<dbReference type="OrthoDB" id="6128388at2759"/>
<dbReference type="EnsemblMetazoa" id="HelroT160632">
    <property type="protein sequence ID" value="HelroP160632"/>
    <property type="gene ID" value="HelroG160632"/>
</dbReference>
<dbReference type="GeneID" id="20198839"/>
<organism evidence="3 4">
    <name type="scientific">Helobdella robusta</name>
    <name type="common">Californian leech</name>
    <dbReference type="NCBI Taxonomy" id="6412"/>
    <lineage>
        <taxon>Eukaryota</taxon>
        <taxon>Metazoa</taxon>
        <taxon>Spiralia</taxon>
        <taxon>Lophotrochozoa</taxon>
        <taxon>Annelida</taxon>
        <taxon>Clitellata</taxon>
        <taxon>Hirudinea</taxon>
        <taxon>Rhynchobdellida</taxon>
        <taxon>Glossiphoniidae</taxon>
        <taxon>Helobdella</taxon>
    </lineage>
</organism>
<feature type="region of interest" description="Disordered" evidence="1">
    <location>
        <begin position="121"/>
        <end position="160"/>
    </location>
</feature>
<feature type="compositionally biased region" description="Polar residues" evidence="1">
    <location>
        <begin position="133"/>
        <end position="159"/>
    </location>
</feature>
<reference evidence="3" key="3">
    <citation type="submission" date="2015-06" db="UniProtKB">
        <authorList>
            <consortium name="EnsemblMetazoa"/>
        </authorList>
    </citation>
    <scope>IDENTIFICATION</scope>
</reference>
<dbReference type="HOGENOM" id="CLU_1556944_0_0_1"/>
<name>T1EQI9_HELRO</name>
<dbReference type="EMBL" id="KB096324">
    <property type="protein sequence ID" value="ESO06460.1"/>
    <property type="molecule type" value="Genomic_DNA"/>
</dbReference>
<protein>
    <submittedName>
        <fullName evidence="2 3">Uncharacterized protein</fullName>
    </submittedName>
</protein>
<evidence type="ECO:0000313" key="4">
    <source>
        <dbReference type="Proteomes" id="UP000015101"/>
    </source>
</evidence>
<dbReference type="RefSeq" id="XP_009015828.1">
    <property type="nucleotide sequence ID" value="XM_009017580.1"/>
</dbReference>
<dbReference type="AlphaFoldDB" id="T1EQI9"/>
<dbReference type="InParanoid" id="T1EQI9"/>